<feature type="compositionally biased region" description="Basic residues" evidence="1">
    <location>
        <begin position="22"/>
        <end position="47"/>
    </location>
</feature>
<protein>
    <submittedName>
        <fullName evidence="2">Uncharacterized protein</fullName>
    </submittedName>
</protein>
<dbReference type="Proteomes" id="UP000188354">
    <property type="component" value="Chromosome LG17"/>
</dbReference>
<evidence type="ECO:0000313" key="2">
    <source>
        <dbReference type="EMBL" id="OIV94079.1"/>
    </source>
</evidence>
<organism evidence="2 3">
    <name type="scientific">Lupinus angustifolius</name>
    <name type="common">Narrow-leaved blue lupine</name>
    <dbReference type="NCBI Taxonomy" id="3871"/>
    <lineage>
        <taxon>Eukaryota</taxon>
        <taxon>Viridiplantae</taxon>
        <taxon>Streptophyta</taxon>
        <taxon>Embryophyta</taxon>
        <taxon>Tracheophyta</taxon>
        <taxon>Spermatophyta</taxon>
        <taxon>Magnoliopsida</taxon>
        <taxon>eudicotyledons</taxon>
        <taxon>Gunneridae</taxon>
        <taxon>Pentapetalae</taxon>
        <taxon>rosids</taxon>
        <taxon>fabids</taxon>
        <taxon>Fabales</taxon>
        <taxon>Fabaceae</taxon>
        <taxon>Papilionoideae</taxon>
        <taxon>50 kb inversion clade</taxon>
        <taxon>genistoids sensu lato</taxon>
        <taxon>core genistoids</taxon>
        <taxon>Genisteae</taxon>
        <taxon>Lupinus</taxon>
    </lineage>
</organism>
<sequence>MKKKTEKPTCSSAPNHRETRVLRQKSCRRVNRRRRRKDGGSRNRHPHPAVGTTEAPPPWLSHIQAETCHLAVEWTQDRKVVTTTVRGVVSSVISIVPSPSSIPITKGSWRLNEEENLFTLFLPNNEPDYTKYEPLIFTQPNLLPLGPFLFRFKH</sequence>
<reference evidence="2 3" key="1">
    <citation type="journal article" date="2017" name="Plant Biotechnol. J.">
        <title>A comprehensive draft genome sequence for lupin (Lupinus angustifolius), an emerging health food: insights into plant-microbe interactions and legume evolution.</title>
        <authorList>
            <person name="Hane J.K."/>
            <person name="Ming Y."/>
            <person name="Kamphuis L.G."/>
            <person name="Nelson M.N."/>
            <person name="Garg G."/>
            <person name="Atkins C.A."/>
            <person name="Bayer P.E."/>
            <person name="Bravo A."/>
            <person name="Bringans S."/>
            <person name="Cannon S."/>
            <person name="Edwards D."/>
            <person name="Foley R."/>
            <person name="Gao L.L."/>
            <person name="Harrison M.J."/>
            <person name="Huang W."/>
            <person name="Hurgobin B."/>
            <person name="Li S."/>
            <person name="Liu C.W."/>
            <person name="McGrath A."/>
            <person name="Morahan G."/>
            <person name="Murray J."/>
            <person name="Weller J."/>
            <person name="Jian J."/>
            <person name="Singh K.B."/>
        </authorList>
    </citation>
    <scope>NUCLEOTIDE SEQUENCE [LARGE SCALE GENOMIC DNA]</scope>
    <source>
        <strain evidence="3">cv. Tanjil</strain>
        <tissue evidence="2">Whole plant</tissue>
    </source>
</reference>
<accession>A0A4P1QSR6</accession>
<evidence type="ECO:0000256" key="1">
    <source>
        <dbReference type="SAM" id="MobiDB-lite"/>
    </source>
</evidence>
<gene>
    <name evidence="2" type="ORF">TanjilG_05459</name>
</gene>
<dbReference type="EMBL" id="CM007377">
    <property type="protein sequence ID" value="OIV94079.1"/>
    <property type="molecule type" value="Genomic_DNA"/>
</dbReference>
<keyword evidence="3" id="KW-1185">Reference proteome</keyword>
<name>A0A4P1QSR6_LUPAN</name>
<dbReference type="AlphaFoldDB" id="A0A4P1QSR6"/>
<dbReference type="Gramene" id="OIV94079">
    <property type="protein sequence ID" value="OIV94079"/>
    <property type="gene ID" value="TanjilG_05459"/>
</dbReference>
<proteinExistence type="predicted"/>
<evidence type="ECO:0000313" key="3">
    <source>
        <dbReference type="Proteomes" id="UP000188354"/>
    </source>
</evidence>
<feature type="region of interest" description="Disordered" evidence="1">
    <location>
        <begin position="1"/>
        <end position="58"/>
    </location>
</feature>